<evidence type="ECO:0000256" key="1">
    <source>
        <dbReference type="SAM" id="MobiDB-lite"/>
    </source>
</evidence>
<feature type="compositionally biased region" description="Low complexity" evidence="1">
    <location>
        <begin position="114"/>
        <end position="123"/>
    </location>
</feature>
<dbReference type="AlphaFoldDB" id="Q2R2W9"/>
<name>Q2R2W9_ORYSJ</name>
<protein>
    <submittedName>
        <fullName evidence="2">Uncharacterized protein</fullName>
    </submittedName>
</protein>
<accession>Q2R2W9</accession>
<dbReference type="EMBL" id="DP000010">
    <property type="protein sequence ID" value="ABA94223.1"/>
    <property type="molecule type" value="Genomic_DNA"/>
</dbReference>
<feature type="region of interest" description="Disordered" evidence="1">
    <location>
        <begin position="83"/>
        <end position="132"/>
    </location>
</feature>
<gene>
    <name evidence="2" type="ordered locus">LOC_Os11g34380</name>
</gene>
<evidence type="ECO:0000313" key="2">
    <source>
        <dbReference type="EMBL" id="ABA94223.1"/>
    </source>
</evidence>
<reference evidence="2" key="1">
    <citation type="journal article" date="2005" name="BMC Biol.">
        <title>The sequence of rice chromosomes 11 and 12, rich in disease resistance genes and recent gene duplications.</title>
        <authorList>
            <consortium name="The rice chromosomes 11 and 12 sequencing consortia"/>
        </authorList>
    </citation>
    <scope>NUCLEOTIDE SEQUENCE [LARGE SCALE GENOMIC DNA]</scope>
</reference>
<proteinExistence type="predicted"/>
<feature type="compositionally biased region" description="Polar residues" evidence="1">
    <location>
        <begin position="87"/>
        <end position="113"/>
    </location>
</feature>
<reference evidence="2" key="3">
    <citation type="submission" date="2006-01" db="EMBL/GenBank/DDBJ databases">
        <authorList>
            <person name="Buell R."/>
        </authorList>
    </citation>
    <scope>NUCLEOTIDE SEQUENCE</scope>
</reference>
<sequence>MKLLPSTLKLSLSSTSKGWCGLFLVVFGKYALTDHVLADNSHLNHKPFPSFMDARSQLPLEDIMKGSQPAETASVFVADTVSGASRPASSNNGSGGVPQNSTNGSVSGKNNSRNHGCGHSNSDGSGGNNGGG</sequence>
<organism evidence="2">
    <name type="scientific">Oryza sativa subsp. japonica</name>
    <name type="common">Rice</name>
    <dbReference type="NCBI Taxonomy" id="39947"/>
    <lineage>
        <taxon>Eukaryota</taxon>
        <taxon>Viridiplantae</taxon>
        <taxon>Streptophyta</taxon>
        <taxon>Embryophyta</taxon>
        <taxon>Tracheophyta</taxon>
        <taxon>Spermatophyta</taxon>
        <taxon>Magnoliopsida</taxon>
        <taxon>Liliopsida</taxon>
        <taxon>Poales</taxon>
        <taxon>Poaceae</taxon>
        <taxon>BOP clade</taxon>
        <taxon>Oryzoideae</taxon>
        <taxon>Oryzeae</taxon>
        <taxon>Oryzinae</taxon>
        <taxon>Oryza</taxon>
        <taxon>Oryza sativa</taxon>
    </lineage>
</organism>
<reference evidence="2" key="2">
    <citation type="submission" date="2005-04" db="EMBL/GenBank/DDBJ databases">
        <authorList>
            <person name="Buell C.R."/>
            <person name="Wing R.A."/>
            <person name="McCombie W.A."/>
            <person name="Ouyang S."/>
        </authorList>
    </citation>
    <scope>NUCLEOTIDE SEQUENCE</scope>
</reference>